<dbReference type="Gene3D" id="3.80.10.10">
    <property type="entry name" value="Ribonuclease Inhibitor"/>
    <property type="match status" value="1"/>
</dbReference>
<dbReference type="Pfam" id="PF00135">
    <property type="entry name" value="COesterase"/>
    <property type="match status" value="3"/>
</dbReference>
<dbReference type="Proteomes" id="UP000054988">
    <property type="component" value="Unassembled WGS sequence"/>
</dbReference>
<dbReference type="PROSITE" id="PS00122">
    <property type="entry name" value="CARBOXYLESTERASE_B_1"/>
    <property type="match status" value="1"/>
</dbReference>
<dbReference type="ESTHER" id="monro-v2wgq3">
    <property type="family name" value="Fungal_carboxylesterase_lipase"/>
</dbReference>
<evidence type="ECO:0000256" key="3">
    <source>
        <dbReference type="SAM" id="MobiDB-lite"/>
    </source>
</evidence>
<gene>
    <name evidence="5" type="ORF">WG66_1729</name>
</gene>
<accession>A0A0W0GAX9</accession>
<dbReference type="SUPFAM" id="SSF52047">
    <property type="entry name" value="RNI-like"/>
    <property type="match status" value="1"/>
</dbReference>
<dbReference type="PANTHER" id="PTHR11559">
    <property type="entry name" value="CARBOXYLESTERASE"/>
    <property type="match status" value="1"/>
</dbReference>
<keyword evidence="2" id="KW-0378">Hydrolase</keyword>
<dbReference type="GO" id="GO:0016787">
    <property type="term" value="F:hydrolase activity"/>
    <property type="evidence" value="ECO:0007669"/>
    <property type="project" value="UniProtKB-KW"/>
</dbReference>
<comment type="caution">
    <text evidence="5">The sequence shown here is derived from an EMBL/GenBank/DDBJ whole genome shotgun (WGS) entry which is preliminary data.</text>
</comment>
<evidence type="ECO:0000256" key="2">
    <source>
        <dbReference type="ARBA" id="ARBA00022801"/>
    </source>
</evidence>
<dbReference type="Gene3D" id="3.40.50.1820">
    <property type="entry name" value="alpha/beta hydrolase"/>
    <property type="match status" value="1"/>
</dbReference>
<name>A0A0W0GAX9_MONRR</name>
<feature type="domain" description="Carboxylesterase type B" evidence="4">
    <location>
        <begin position="1154"/>
        <end position="1298"/>
    </location>
</feature>
<dbReference type="EMBL" id="LATX01000639">
    <property type="protein sequence ID" value="KTB45700.1"/>
    <property type="molecule type" value="Genomic_DNA"/>
</dbReference>
<dbReference type="InterPro" id="IPR029058">
    <property type="entry name" value="AB_hydrolase_fold"/>
</dbReference>
<dbReference type="InterPro" id="IPR050309">
    <property type="entry name" value="Type-B_Carboxylest/Lipase"/>
</dbReference>
<feature type="domain" description="Carboxylesterase type B" evidence="4">
    <location>
        <begin position="976"/>
        <end position="1130"/>
    </location>
</feature>
<organism evidence="5 6">
    <name type="scientific">Moniliophthora roreri</name>
    <name type="common">Frosty pod rot fungus</name>
    <name type="synonym">Monilia roreri</name>
    <dbReference type="NCBI Taxonomy" id="221103"/>
    <lineage>
        <taxon>Eukaryota</taxon>
        <taxon>Fungi</taxon>
        <taxon>Dikarya</taxon>
        <taxon>Basidiomycota</taxon>
        <taxon>Agaricomycotina</taxon>
        <taxon>Agaricomycetes</taxon>
        <taxon>Agaricomycetidae</taxon>
        <taxon>Agaricales</taxon>
        <taxon>Marasmiineae</taxon>
        <taxon>Marasmiaceae</taxon>
        <taxon>Moniliophthora</taxon>
    </lineage>
</organism>
<dbReference type="InterPro" id="IPR019826">
    <property type="entry name" value="Carboxylesterase_B_AS"/>
</dbReference>
<evidence type="ECO:0000313" key="5">
    <source>
        <dbReference type="EMBL" id="KTB45700.1"/>
    </source>
</evidence>
<sequence>MASLPIVDPQNPLYCPSIPAAVYLNDIRLHIRAQRPTQQVVQNVGSAKIRKRSIRDNAMPSFTRMLGRFSLMQSQDKEDSDVNMNYCVDFGTPPIRTTGLKEDSQPKMRKISKVLANNTPRKDRPRTRAQSKLEDKRPQQHQIKIPHMSPTDLHFNPKKDTLKADLAISSPQISSISIRNDAYNPPLSKSCAPQTIPLWDISGSSDSTIASQCSPMSSIANARRHSDEQPKPVLLPPGLGHVQTSHQTPNAIGAIGVGQQHKPLLVTTKPQIRVYKDSGTNPPVKQAEPKGPQRTLLRFRSRKRKLEQHFPDLFSNPGSKKQKVTLMDRGASFDWRNRTQIEVPDEGGPFTGPTRGLQFHLDRSLIRTRVYSPGPPTGGDVKGGEVVERVKMLEDALYGQPIGTETPRGYKLLLDRLDVMMPGIRLKERLSTGYENSLLVPFGHGNDIGNGRWNWNRYATTRTGSRVRDCSHQGVVDFLGEEGLLNERVMEMFRTSEIKRLDMASSLADEDGLNIGGYDIIKVFSKPNSFLFLLEISFNGTRVRDMDLLHILRLPRLKRLCLDNTGIGNEAIYHLTALQHTLCSLSLAHNPGITDDAVPALVLLSKLGFLCLVGTSIGMVGLRRLAVVVGKEGRAVDVEIPESCELYIVNLESSARYVLYPQPPLISSPLLCMHLSIGALQRNLEAHFAAAARVATAKVLKARSQLRVVDNVVPLTESLTKEEMREKLEGILRMREADLLVKGMRPSTKFPSRSILSTKGIHLDLPIDRSRVYSRWIWAHVVDIEQAQPGDLDENEGYILCEPQFQCISLLHPSSFSSSILSSHTTSGSRIHTLSTQGTQNTKASVTQRTPIPWHTWVYPTQNHLWATFDSVHPYLSTRQFNHSDVIDATRFPDFCVQGSWGLGDAGGAGVEDCLKVNIYAPVGAKKGDNLPVLFYIHGGGTVTYSATLKVTPLTIGSNNLPTLSSFPYTTASTLLGFLDQIQALTWVKENIDAFGGDPGEITINGESAGGGSVQLFLVADLGEEELFQGPIAQSVYRVPTPKPDQQKPLLDFLANETGCGTDTFDEKLACLRNASISAIARAPDLALAAFDGPYNTFHPVVDGKVIIDYPTKFLLQGKFTRVPVMVGYVVRTSLTWPGLGEADIDDILAVYPAGDFDSFEQQFQVATGESLLICAREIIGKAYAKANLNTWTYRYNQPNPTLNTTVVTHAAEIWMANLGAGGGFNGSVSFTPQNPVEEAFAEELIAYWISFVRMGDPNTYKLDRWPVWPSYELGCEERMVLQQDPRNTTVESRIYAERERIQESKRCQVVASKAEQQQN</sequence>
<comment type="similarity">
    <text evidence="1">Belongs to the type-B carboxylesterase/lipase family.</text>
</comment>
<proteinExistence type="inferred from homology"/>
<evidence type="ECO:0000313" key="6">
    <source>
        <dbReference type="Proteomes" id="UP000054988"/>
    </source>
</evidence>
<feature type="region of interest" description="Disordered" evidence="3">
    <location>
        <begin position="96"/>
        <end position="141"/>
    </location>
</feature>
<dbReference type="InterPro" id="IPR032675">
    <property type="entry name" value="LRR_dom_sf"/>
</dbReference>
<evidence type="ECO:0000259" key="4">
    <source>
        <dbReference type="Pfam" id="PF00135"/>
    </source>
</evidence>
<dbReference type="eggNOG" id="ENOG502SBDF">
    <property type="taxonomic scope" value="Eukaryota"/>
</dbReference>
<feature type="domain" description="Carboxylesterase type B" evidence="4">
    <location>
        <begin position="883"/>
        <end position="948"/>
    </location>
</feature>
<protein>
    <recommendedName>
        <fullName evidence="4">Carboxylesterase type B domain-containing protein</fullName>
    </recommendedName>
</protein>
<dbReference type="InterPro" id="IPR002018">
    <property type="entry name" value="CarbesteraseB"/>
</dbReference>
<reference evidence="5 6" key="1">
    <citation type="submission" date="2015-12" db="EMBL/GenBank/DDBJ databases">
        <title>Draft genome sequence of Moniliophthora roreri, the causal agent of frosty pod rot of cacao.</title>
        <authorList>
            <person name="Aime M.C."/>
            <person name="Diaz-Valderrama J.R."/>
            <person name="Kijpornyongpan T."/>
            <person name="Phillips-Mora W."/>
        </authorList>
    </citation>
    <scope>NUCLEOTIDE SEQUENCE [LARGE SCALE GENOMIC DNA]</scope>
    <source>
        <strain evidence="5 6">MCA 2952</strain>
    </source>
</reference>
<evidence type="ECO:0000256" key="1">
    <source>
        <dbReference type="ARBA" id="ARBA00005964"/>
    </source>
</evidence>
<dbReference type="SUPFAM" id="SSF53474">
    <property type="entry name" value="alpha/beta-Hydrolases"/>
    <property type="match status" value="1"/>
</dbReference>